<proteinExistence type="predicted"/>
<evidence type="ECO:0000313" key="1">
    <source>
        <dbReference type="EMBL" id="GIH44595.1"/>
    </source>
</evidence>
<evidence type="ECO:0000313" key="2">
    <source>
        <dbReference type="Proteomes" id="UP000603904"/>
    </source>
</evidence>
<organism evidence="1 2">
    <name type="scientific">Microbispora corallina</name>
    <dbReference type="NCBI Taxonomy" id="83302"/>
    <lineage>
        <taxon>Bacteria</taxon>
        <taxon>Bacillati</taxon>
        <taxon>Actinomycetota</taxon>
        <taxon>Actinomycetes</taxon>
        <taxon>Streptosporangiales</taxon>
        <taxon>Streptosporangiaceae</taxon>
        <taxon>Microbispora</taxon>
    </lineage>
</organism>
<sequence>MLAKITMRNRKRGELIVYDSYTLSWPSRRAWWLTFRNGDDVVLHCRVSEIDDFKRLN</sequence>
<accession>A0ABQ4GC37</accession>
<comment type="caution">
    <text evidence="1">The sequence shown here is derived from an EMBL/GenBank/DDBJ whole genome shotgun (WGS) entry which is preliminary data.</text>
</comment>
<reference evidence="1 2" key="1">
    <citation type="submission" date="2021-01" db="EMBL/GenBank/DDBJ databases">
        <title>Whole genome shotgun sequence of Microbispora corallina NBRC 16416.</title>
        <authorList>
            <person name="Komaki H."/>
            <person name="Tamura T."/>
        </authorList>
    </citation>
    <scope>NUCLEOTIDE SEQUENCE [LARGE SCALE GENOMIC DNA]</scope>
    <source>
        <strain evidence="1 2">NBRC 16416</strain>
    </source>
</reference>
<dbReference type="RefSeq" id="WP_204061578.1">
    <property type="nucleotide sequence ID" value="NZ_BAAAGP010000030.1"/>
</dbReference>
<dbReference type="Proteomes" id="UP000603904">
    <property type="component" value="Unassembled WGS sequence"/>
</dbReference>
<name>A0ABQ4GC37_9ACTN</name>
<dbReference type="EMBL" id="BOOC01000064">
    <property type="protein sequence ID" value="GIH44595.1"/>
    <property type="molecule type" value="Genomic_DNA"/>
</dbReference>
<protein>
    <submittedName>
        <fullName evidence="1">Uncharacterized protein</fullName>
    </submittedName>
</protein>
<keyword evidence="2" id="KW-1185">Reference proteome</keyword>
<gene>
    <name evidence="1" type="ORF">Mco01_75950</name>
</gene>